<feature type="domain" description="Enoyl reductase (ER)" evidence="3">
    <location>
        <begin position="17"/>
        <end position="339"/>
    </location>
</feature>
<dbReference type="Pfam" id="PF00107">
    <property type="entry name" value="ADH_zinc_N"/>
    <property type="match status" value="1"/>
</dbReference>
<evidence type="ECO:0000256" key="2">
    <source>
        <dbReference type="RuleBase" id="RU364000"/>
    </source>
</evidence>
<protein>
    <recommendedName>
        <fullName evidence="2">Zinc-type alcohol dehydrogenase-like protein</fullName>
    </recommendedName>
</protein>
<dbReference type="PROSITE" id="PS01162">
    <property type="entry name" value="QOR_ZETA_CRYSTAL"/>
    <property type="match status" value="1"/>
</dbReference>
<dbReference type="CDD" id="cd08252">
    <property type="entry name" value="AL_MDR"/>
    <property type="match status" value="1"/>
</dbReference>
<comment type="similarity">
    <text evidence="1 2">Belongs to the zinc-containing alcohol dehydrogenase family. Quinone oxidoreductase subfamily.</text>
</comment>
<dbReference type="PANTHER" id="PTHR43482:SF1">
    <property type="entry name" value="PROTEIN AST1-RELATED"/>
    <property type="match status" value="1"/>
</dbReference>
<dbReference type="Gene3D" id="3.90.180.10">
    <property type="entry name" value="Medium-chain alcohol dehydrogenases, catalytic domain"/>
    <property type="match status" value="1"/>
</dbReference>
<dbReference type="InterPro" id="IPR036291">
    <property type="entry name" value="NAD(P)-bd_dom_sf"/>
</dbReference>
<dbReference type="InterPro" id="IPR011032">
    <property type="entry name" value="GroES-like_sf"/>
</dbReference>
<name>A0A1G9UNK2_9BACL</name>
<dbReference type="RefSeq" id="WP_170834234.1">
    <property type="nucleotide sequence ID" value="NZ_FNHW01000001.1"/>
</dbReference>
<dbReference type="PANTHER" id="PTHR43482">
    <property type="entry name" value="PROTEIN AST1-RELATED"/>
    <property type="match status" value="1"/>
</dbReference>
<sequence length="343" mass="37792">MNEKMKAVGLYTYLPIDHPESLVDVEMDKPVPGKKDLLVNVKAVSINPVDTKVRGPKEGVEKEPKILGWDVSGVVAETGSEVTMFKEGDEVYYAGSISRPGGNSEFHLVDERIAAHKPKTLSYEEAAAMPLTSLTAWEGLFDRLGISLQPEENEGKSILIIGAAGGVGSIALQLAKWAGLAVIGTASRTETEDWAKRHGADFTISHYEDFLPQLKKVGLDEADYIFCLNSTDQHWEKMMEAIAPQGKVCSIVETSTPLNISLLQQKSVTFIMEFMFTRSLFETEDMIKQHEILSVMGKMFDDGMIKTTLTETLKPFNSESMKKAHSKLESGKMIGKVVVSNSK</sequence>
<accession>A0A1G9UNK2</accession>
<evidence type="ECO:0000313" key="5">
    <source>
        <dbReference type="Proteomes" id="UP000199544"/>
    </source>
</evidence>
<dbReference type="InterPro" id="IPR052585">
    <property type="entry name" value="Lipid_raft_assoc_Zn_ADH"/>
</dbReference>
<dbReference type="Pfam" id="PF08240">
    <property type="entry name" value="ADH_N"/>
    <property type="match status" value="1"/>
</dbReference>
<reference evidence="5" key="1">
    <citation type="submission" date="2016-10" db="EMBL/GenBank/DDBJ databases">
        <authorList>
            <person name="Varghese N."/>
            <person name="Submissions S."/>
        </authorList>
    </citation>
    <scope>NUCLEOTIDE SEQUENCE [LARGE SCALE GENOMIC DNA]</scope>
    <source>
        <strain evidence="5">CGMCC 1.6854</strain>
    </source>
</reference>
<dbReference type="Proteomes" id="UP000199544">
    <property type="component" value="Unassembled WGS sequence"/>
</dbReference>
<dbReference type="GO" id="GO:0008270">
    <property type="term" value="F:zinc ion binding"/>
    <property type="evidence" value="ECO:0007669"/>
    <property type="project" value="InterPro"/>
</dbReference>
<evidence type="ECO:0000256" key="1">
    <source>
        <dbReference type="ARBA" id="ARBA00010371"/>
    </source>
</evidence>
<dbReference type="SUPFAM" id="SSF50129">
    <property type="entry name" value="GroES-like"/>
    <property type="match status" value="1"/>
</dbReference>
<dbReference type="SMART" id="SM00829">
    <property type="entry name" value="PKS_ER"/>
    <property type="match status" value="1"/>
</dbReference>
<dbReference type="InterPro" id="IPR020843">
    <property type="entry name" value="ER"/>
</dbReference>
<dbReference type="InterPro" id="IPR014182">
    <property type="entry name" value="ADH_Zn_typ-1"/>
</dbReference>
<dbReference type="STRING" id="459525.SAMN04488137_1039"/>
<dbReference type="InterPro" id="IPR013154">
    <property type="entry name" value="ADH-like_N"/>
</dbReference>
<evidence type="ECO:0000313" key="4">
    <source>
        <dbReference type="EMBL" id="SDM61489.1"/>
    </source>
</evidence>
<dbReference type="EMBL" id="FNHW01000001">
    <property type="protein sequence ID" value="SDM61489.1"/>
    <property type="molecule type" value="Genomic_DNA"/>
</dbReference>
<keyword evidence="5" id="KW-1185">Reference proteome</keyword>
<dbReference type="InterPro" id="IPR013149">
    <property type="entry name" value="ADH-like_C"/>
</dbReference>
<dbReference type="AlphaFoldDB" id="A0A1G9UNK2"/>
<dbReference type="NCBIfam" id="TIGR02817">
    <property type="entry name" value="adh_fam_1"/>
    <property type="match status" value="1"/>
</dbReference>
<organism evidence="4 5">
    <name type="scientific">Fictibacillus solisalsi</name>
    <dbReference type="NCBI Taxonomy" id="459525"/>
    <lineage>
        <taxon>Bacteria</taxon>
        <taxon>Bacillati</taxon>
        <taxon>Bacillota</taxon>
        <taxon>Bacilli</taxon>
        <taxon>Bacillales</taxon>
        <taxon>Fictibacillaceae</taxon>
        <taxon>Fictibacillus</taxon>
    </lineage>
</organism>
<gene>
    <name evidence="4" type="ORF">SAMN04488137_1039</name>
</gene>
<dbReference type="SUPFAM" id="SSF51735">
    <property type="entry name" value="NAD(P)-binding Rossmann-fold domains"/>
    <property type="match status" value="1"/>
</dbReference>
<evidence type="ECO:0000259" key="3">
    <source>
        <dbReference type="SMART" id="SM00829"/>
    </source>
</evidence>
<keyword evidence="2" id="KW-0479">Metal-binding</keyword>
<dbReference type="InterPro" id="IPR002364">
    <property type="entry name" value="Quin_OxRdtase/zeta-crystal_CS"/>
</dbReference>
<keyword evidence="2" id="KW-0560">Oxidoreductase</keyword>
<dbReference type="GO" id="GO:0016491">
    <property type="term" value="F:oxidoreductase activity"/>
    <property type="evidence" value="ECO:0007669"/>
    <property type="project" value="UniProtKB-KW"/>
</dbReference>
<proteinExistence type="inferred from homology"/>
<dbReference type="Gene3D" id="3.40.50.720">
    <property type="entry name" value="NAD(P)-binding Rossmann-like Domain"/>
    <property type="match status" value="1"/>
</dbReference>
<keyword evidence="2" id="KW-0862">Zinc</keyword>